<feature type="domain" description="Helicase C-terminal" evidence="9">
    <location>
        <begin position="714"/>
        <end position="883"/>
    </location>
</feature>
<dbReference type="InterPro" id="IPR014001">
    <property type="entry name" value="Helicase_ATP-bd"/>
</dbReference>
<feature type="compositionally biased region" description="Basic and acidic residues" evidence="7">
    <location>
        <begin position="331"/>
        <end position="364"/>
    </location>
</feature>
<evidence type="ECO:0000256" key="1">
    <source>
        <dbReference type="ARBA" id="ARBA00006866"/>
    </source>
</evidence>
<dbReference type="Pfam" id="PF00271">
    <property type="entry name" value="Helicase_C"/>
    <property type="match status" value="1"/>
</dbReference>
<dbReference type="EMBL" id="JAUCMV010000001">
    <property type="protein sequence ID" value="KAK0427044.1"/>
    <property type="molecule type" value="Genomic_DNA"/>
</dbReference>
<comment type="caution">
    <text evidence="11">The sequence shown here is derived from an EMBL/GenBank/DDBJ whole genome shotgun (WGS) entry which is preliminary data.</text>
</comment>
<keyword evidence="4" id="KW-0067">ATP-binding</keyword>
<dbReference type="Gene3D" id="3.40.50.300">
    <property type="entry name" value="P-loop containing nucleotide triphosphate hydrolases"/>
    <property type="match status" value="3"/>
</dbReference>
<evidence type="ECO:0000256" key="3">
    <source>
        <dbReference type="ARBA" id="ARBA00022741"/>
    </source>
</evidence>
<evidence type="ECO:0000256" key="5">
    <source>
        <dbReference type="ARBA" id="ARBA00022859"/>
    </source>
</evidence>
<evidence type="ECO:0000256" key="2">
    <source>
        <dbReference type="ARBA" id="ARBA00022588"/>
    </source>
</evidence>
<comment type="catalytic activity">
    <reaction evidence="6">
        <text>ATP + H2O = ADP + phosphate + H(+)</text>
        <dbReference type="Rhea" id="RHEA:13065"/>
        <dbReference type="ChEBI" id="CHEBI:15377"/>
        <dbReference type="ChEBI" id="CHEBI:15378"/>
        <dbReference type="ChEBI" id="CHEBI:30616"/>
        <dbReference type="ChEBI" id="CHEBI:43474"/>
        <dbReference type="ChEBI" id="CHEBI:456216"/>
        <dbReference type="EC" id="3.6.4.13"/>
    </reaction>
    <physiologicalReaction direction="left-to-right" evidence="6">
        <dbReference type="Rhea" id="RHEA:13066"/>
    </physiologicalReaction>
</comment>
<evidence type="ECO:0000313" key="12">
    <source>
        <dbReference type="Proteomes" id="UP001175271"/>
    </source>
</evidence>
<evidence type="ECO:0000259" key="9">
    <source>
        <dbReference type="PROSITE" id="PS51194"/>
    </source>
</evidence>
<evidence type="ECO:0000256" key="7">
    <source>
        <dbReference type="SAM" id="MobiDB-lite"/>
    </source>
</evidence>
<sequence length="1182" mass="136177">MTDSDEEYLQRKLPLAHVRLFRKEILESGVIDMDYIEKHCSFLGEEFLLKLRPVYETKPGLALSFFYRQLVMNHPEESAMFYGILIEAFKEETALQNELHMKFVEDAAKKRYLKLFPSDRYCTADIVSSILKAGPFINNLKEKYEPIYREMIKKVENLLAKNYHDAAACQILREMPRFSTGYEDDSWWLHFLDICDSHPGNRAVLKLVDDDFRNTIDKFREDQKITSDPTVLNLFDISVKDGDRKFRSQMDFIEHREKIPYDLVEDPAVLELRDYQEELLSKVKGTNAIICAPTGSGKTVIAAQLIFNHFEKKQNEAEREQAEMEIAMLRDKETATENEVSKDEAITKAEENGKDADGSDEHADSGSLKSFDDKDEEYNKLFACKDEFPEEEFQLMPSVPARVVMFVPTIPLVEQQSMALSKYMRKKYYVHAASGAQRADSPGKKILCADIVVITPQMFYNFLIDPRESERLYISDFTMFIFDECHHCNADHPYKNVMKLVRMFGGEKPHIVGLTASLGVGFDSRDIRDARNHMITMCANLSAESISTVRHHIDSLRKHVAIPDERIITVARTDSEIRAKLVEIVKRFEEHVVKRLEQTEIMGRHERVRTFPDVSKIAAYIGFLSELRNRVTIDQRIVEKNAFLDTIKRVKLFYEMLNLVDLLPARLIIDSYCRMRAQIKNADKLNEEQELCIKELLCLLTNEELLERDLNKHILRELKGILEKEYSLDKNTRTLIFVTTRNLASHLCEHLNKQWNQCSLPKHDRTYQPVAFITSTNKSGAFGGVNAQEQASALDNFRCGHHRVLVATSVADEGLDIASCNLIIKYNSSGNELTKIQRRGRGRAKNSKSYLLALDGAIEKQELESARAESLMHRTLDDLNNLPSGQIKKWVAMKQEELRKQEKEEEEKEKSRKTRWESNVYVVACMKCSAFITKSTNLRVTTRGSSEVAACDGEVWNRLSLVANEKVFMQGMVQRIEVSRVLCATPECGNHIAALLRDGNTFMPFLKASAVSLYTEEEFANPMREGKKPLNNWRKVVNIESVSRRDKFSYMPIYVRKTDNSDRMRMCTAFEKLDSKKTAEVRVREDRKFQGNVKLRIERYNKRQQMRSMLKKNQSDPNAEDDDYGYSANANDLLELADFPLRLQSEETGGNQLGEDLVDYEDSDDEGVQYAESGDEGFAEYT</sequence>
<dbReference type="PANTHER" id="PTHR14074">
    <property type="entry name" value="HELICASE WITH DEATH DOMAIN-RELATED"/>
    <property type="match status" value="1"/>
</dbReference>
<evidence type="ECO:0000259" key="10">
    <source>
        <dbReference type="PROSITE" id="PS51789"/>
    </source>
</evidence>
<reference evidence="11" key="1">
    <citation type="submission" date="2023-06" db="EMBL/GenBank/DDBJ databases">
        <title>Genomic analysis of the entomopathogenic nematode Steinernema hermaphroditum.</title>
        <authorList>
            <person name="Schwarz E.M."/>
            <person name="Heppert J.K."/>
            <person name="Baniya A."/>
            <person name="Schwartz H.T."/>
            <person name="Tan C.-H."/>
            <person name="Antoshechkin I."/>
            <person name="Sternberg P.W."/>
            <person name="Goodrich-Blair H."/>
            <person name="Dillman A.R."/>
        </authorList>
    </citation>
    <scope>NUCLEOTIDE SEQUENCE</scope>
    <source>
        <strain evidence="11">PS9179</strain>
        <tissue evidence="11">Whole animal</tissue>
    </source>
</reference>
<dbReference type="GO" id="GO:0005524">
    <property type="term" value="F:ATP binding"/>
    <property type="evidence" value="ECO:0007669"/>
    <property type="project" value="UniProtKB-KW"/>
</dbReference>
<proteinExistence type="inferred from homology"/>
<feature type="region of interest" description="Disordered" evidence="7">
    <location>
        <begin position="331"/>
        <end position="372"/>
    </location>
</feature>
<accession>A0AA39IPY1</accession>
<protein>
    <recommendedName>
        <fullName evidence="13">RNA helicase</fullName>
    </recommendedName>
</protein>
<dbReference type="GO" id="GO:0005737">
    <property type="term" value="C:cytoplasm"/>
    <property type="evidence" value="ECO:0007669"/>
    <property type="project" value="TreeGrafter"/>
</dbReference>
<keyword evidence="3" id="KW-0547">Nucleotide-binding</keyword>
<keyword evidence="12" id="KW-1185">Reference proteome</keyword>
<evidence type="ECO:0008006" key="13">
    <source>
        <dbReference type="Google" id="ProtNLM"/>
    </source>
</evidence>
<feature type="compositionally biased region" description="Acidic residues" evidence="7">
    <location>
        <begin position="1156"/>
        <end position="1182"/>
    </location>
</feature>
<dbReference type="InterPro" id="IPR051363">
    <property type="entry name" value="RLR_Helicase"/>
</dbReference>
<dbReference type="GO" id="GO:0045087">
    <property type="term" value="P:innate immune response"/>
    <property type="evidence" value="ECO:0007669"/>
    <property type="project" value="UniProtKB-KW"/>
</dbReference>
<evidence type="ECO:0000256" key="6">
    <source>
        <dbReference type="ARBA" id="ARBA00049390"/>
    </source>
</evidence>
<dbReference type="PROSITE" id="PS51192">
    <property type="entry name" value="HELICASE_ATP_BIND_1"/>
    <property type="match status" value="1"/>
</dbReference>
<dbReference type="InterPro" id="IPR011545">
    <property type="entry name" value="DEAD/DEAH_box_helicase_dom"/>
</dbReference>
<dbReference type="PROSITE" id="PS51789">
    <property type="entry name" value="RLR_CTR"/>
    <property type="match status" value="1"/>
</dbReference>
<dbReference type="GO" id="GO:0003676">
    <property type="term" value="F:nucleic acid binding"/>
    <property type="evidence" value="ECO:0007669"/>
    <property type="project" value="InterPro"/>
</dbReference>
<dbReference type="SMART" id="SM00487">
    <property type="entry name" value="DEXDc"/>
    <property type="match status" value="1"/>
</dbReference>
<feature type="domain" description="Helicase ATP-binding" evidence="8">
    <location>
        <begin position="279"/>
        <end position="536"/>
    </location>
</feature>
<name>A0AA39IPY1_9BILA</name>
<dbReference type="SMART" id="SM00490">
    <property type="entry name" value="HELICc"/>
    <property type="match status" value="1"/>
</dbReference>
<evidence type="ECO:0000256" key="4">
    <source>
        <dbReference type="ARBA" id="ARBA00022840"/>
    </source>
</evidence>
<dbReference type="SUPFAM" id="SSF52540">
    <property type="entry name" value="P-loop containing nucleoside triphosphate hydrolases"/>
    <property type="match status" value="2"/>
</dbReference>
<keyword evidence="5" id="KW-0391">Immunity</keyword>
<evidence type="ECO:0000313" key="11">
    <source>
        <dbReference type="EMBL" id="KAK0427044.1"/>
    </source>
</evidence>
<dbReference type="Pfam" id="PF00270">
    <property type="entry name" value="DEAD"/>
    <property type="match status" value="1"/>
</dbReference>
<dbReference type="Proteomes" id="UP001175271">
    <property type="component" value="Unassembled WGS sequence"/>
</dbReference>
<dbReference type="PANTHER" id="PTHR14074:SF16">
    <property type="entry name" value="ANTIVIRAL INNATE IMMUNE RESPONSE RECEPTOR RIG-I"/>
    <property type="match status" value="1"/>
</dbReference>
<gene>
    <name evidence="11" type="ORF">QR680_010038</name>
</gene>
<organism evidence="11 12">
    <name type="scientific">Steinernema hermaphroditum</name>
    <dbReference type="NCBI Taxonomy" id="289476"/>
    <lineage>
        <taxon>Eukaryota</taxon>
        <taxon>Metazoa</taxon>
        <taxon>Ecdysozoa</taxon>
        <taxon>Nematoda</taxon>
        <taxon>Chromadorea</taxon>
        <taxon>Rhabditida</taxon>
        <taxon>Tylenchina</taxon>
        <taxon>Panagrolaimomorpha</taxon>
        <taxon>Strongyloidoidea</taxon>
        <taxon>Steinernematidae</taxon>
        <taxon>Steinernema</taxon>
    </lineage>
</organism>
<evidence type="ECO:0000259" key="8">
    <source>
        <dbReference type="PROSITE" id="PS51192"/>
    </source>
</evidence>
<dbReference type="InterPro" id="IPR021673">
    <property type="entry name" value="RLR_CTR"/>
</dbReference>
<dbReference type="PROSITE" id="PS51194">
    <property type="entry name" value="HELICASE_CTER"/>
    <property type="match status" value="1"/>
</dbReference>
<feature type="region of interest" description="Disordered" evidence="7">
    <location>
        <begin position="1104"/>
        <end position="1126"/>
    </location>
</feature>
<dbReference type="Gene3D" id="1.20.1320.30">
    <property type="match status" value="1"/>
</dbReference>
<feature type="region of interest" description="Disordered" evidence="7">
    <location>
        <begin position="1145"/>
        <end position="1182"/>
    </location>
</feature>
<comment type="similarity">
    <text evidence="1">Belongs to the helicase family. RLR subfamily.</text>
</comment>
<dbReference type="InterPro" id="IPR027417">
    <property type="entry name" value="P-loop_NTPase"/>
</dbReference>
<feature type="domain" description="RLR CTR" evidence="10">
    <location>
        <begin position="911"/>
        <end position="1050"/>
    </location>
</feature>
<keyword evidence="2" id="KW-0399">Innate immunity</keyword>
<dbReference type="InterPro" id="IPR001650">
    <property type="entry name" value="Helicase_C-like"/>
</dbReference>
<dbReference type="InterPro" id="IPR038557">
    <property type="entry name" value="RLR_C_sf"/>
</dbReference>
<dbReference type="Gene3D" id="2.170.150.30">
    <property type="entry name" value="RIG-I-like receptor, C-terminal regulatory domain"/>
    <property type="match status" value="1"/>
</dbReference>
<dbReference type="GO" id="GO:0003724">
    <property type="term" value="F:RNA helicase activity"/>
    <property type="evidence" value="ECO:0007669"/>
    <property type="project" value="UniProtKB-EC"/>
</dbReference>
<dbReference type="AlphaFoldDB" id="A0AA39IPY1"/>